<keyword evidence="4" id="KW-1133">Transmembrane helix</keyword>
<dbReference type="SMART" id="SM00382">
    <property type="entry name" value="AAA"/>
    <property type="match status" value="2"/>
</dbReference>
<dbReference type="InterPro" id="IPR027417">
    <property type="entry name" value="P-loop_NTPase"/>
</dbReference>
<dbReference type="AlphaFoldDB" id="A0A1F5H067"/>
<dbReference type="PRINTS" id="PR00300">
    <property type="entry name" value="CLPPROTEASEA"/>
</dbReference>
<dbReference type="Pfam" id="PF00004">
    <property type="entry name" value="AAA"/>
    <property type="match status" value="1"/>
</dbReference>
<dbReference type="Pfam" id="PF07724">
    <property type="entry name" value="AAA_2"/>
    <property type="match status" value="1"/>
</dbReference>
<dbReference type="GO" id="GO:0034605">
    <property type="term" value="P:cellular response to heat"/>
    <property type="evidence" value="ECO:0007669"/>
    <property type="project" value="TreeGrafter"/>
</dbReference>
<evidence type="ECO:0008006" key="9">
    <source>
        <dbReference type="Google" id="ProtNLM"/>
    </source>
</evidence>
<dbReference type="InterPro" id="IPR019489">
    <property type="entry name" value="Clp_ATPase_C"/>
</dbReference>
<protein>
    <recommendedName>
        <fullName evidence="9">Clp R domain-containing protein</fullName>
    </recommendedName>
</protein>
<proteinExistence type="predicted"/>
<evidence type="ECO:0000259" key="6">
    <source>
        <dbReference type="SMART" id="SM01086"/>
    </source>
</evidence>
<gene>
    <name evidence="7" type="ORF">A3F02_03695</name>
</gene>
<feature type="domain" description="AAA+ ATPase" evidence="5">
    <location>
        <begin position="565"/>
        <end position="736"/>
    </location>
</feature>
<dbReference type="Pfam" id="PF10431">
    <property type="entry name" value="ClpB_D2-small"/>
    <property type="match status" value="1"/>
</dbReference>
<dbReference type="InterPro" id="IPR003593">
    <property type="entry name" value="AAA+_ATPase"/>
</dbReference>
<evidence type="ECO:0000259" key="5">
    <source>
        <dbReference type="SMART" id="SM00382"/>
    </source>
</evidence>
<dbReference type="CDD" id="cd00009">
    <property type="entry name" value="AAA"/>
    <property type="match status" value="1"/>
</dbReference>
<reference evidence="7 8" key="1">
    <citation type="journal article" date="2016" name="Nat. Commun.">
        <title>Thousands of microbial genomes shed light on interconnected biogeochemical processes in an aquifer system.</title>
        <authorList>
            <person name="Anantharaman K."/>
            <person name="Brown C.T."/>
            <person name="Hug L.A."/>
            <person name="Sharon I."/>
            <person name="Castelle C.J."/>
            <person name="Probst A.J."/>
            <person name="Thomas B.C."/>
            <person name="Singh A."/>
            <person name="Wilkins M.J."/>
            <person name="Karaoz U."/>
            <person name="Brodie E.L."/>
            <person name="Williams K.H."/>
            <person name="Hubbard S.S."/>
            <person name="Banfield J.F."/>
        </authorList>
    </citation>
    <scope>NUCLEOTIDE SEQUENCE [LARGE SCALE GENOMIC DNA]</scope>
</reference>
<sequence length="824" mass="91987">MKPNNQTSNGVNNLPAPSTEGPSQNFIIWHYQQELPHFIKQRILQIADTAKIFNTAGLVKNLFAPYKRLAITGKSQKFGAKDLFDKLTFNIISSFVGAGVRVILLGAWIIAFVIAVIFSLFAIVFWTIFPFASINKFIKTCNNYFFENDLKDTSKFSNKLKKSRLLCLLCLFFEEDFKLIFNSLPEPIGLDIKTGQKLEEVMLALAKNWQTLKKYLTDNNINPKDFEILVKHIANDLQTPNLLNLPIIGGTLSYGYTNTLDRFSNEITDNRLSSPQHIKFLENISKVLNRLENNNVLLVGEPGVGKHNLISELAAQVKRLQIKSLIDKRLMLLDTVSLAGSGKTLIEAKNSFEAVLAEAKAAGNIILVIDHIDQVASAKDSRIDLTDVLALTLNNNNLPIIGIATPENFNKYIRPNSSFLKLFEKLDVEEATIEETKGILIGKTLEAYQREKIRVGLGAIVEIVAKSEKLLQDRRQPDKSILILEDAISEAKSRNLNIVNQNLVDELLSEKTHTPVGQITQSEAQKLKDLEGLLHKRIIGQNEAIDEIAKAMRRARAEVEVGNRPIGSFLFLGPTGVGKTETSKALAEAYFGAEDKMVRFDMSEFQDEDSLKKLIGDVDRETPGRLATEIRQNPYCLLLIDEFEKSTESVQNLFLQILDEGFLTDSFGKKVKFANVIIIATSNAGAEYIRESLQRSLLGKEGSLSKKLIEYVLSKGLFNPELINRFDGVIVYKPLNQQQVVEVTKLMLTNLSVKLQETKNITLEISDELAKKVAAEGFDPQFGARPIRRLIQDKIEDGIAKMIIDGTAKSGSAISSATLVKFLS</sequence>
<keyword evidence="3" id="KW-0143">Chaperone</keyword>
<comment type="caution">
    <text evidence="7">The sequence shown here is derived from an EMBL/GenBank/DDBJ whole genome shotgun (WGS) entry which is preliminary data.</text>
</comment>
<organism evidence="7 8">
    <name type="scientific">Candidatus Curtissbacteria bacterium RIFCSPHIGHO2_12_FULL_38_9b</name>
    <dbReference type="NCBI Taxonomy" id="1797720"/>
    <lineage>
        <taxon>Bacteria</taxon>
        <taxon>Candidatus Curtissiibacteriota</taxon>
    </lineage>
</organism>
<dbReference type="InterPro" id="IPR003959">
    <property type="entry name" value="ATPase_AAA_core"/>
</dbReference>
<accession>A0A1F5H067</accession>
<feature type="domain" description="AAA+ ATPase" evidence="5">
    <location>
        <begin position="292"/>
        <end position="563"/>
    </location>
</feature>
<keyword evidence="2" id="KW-0067">ATP-binding</keyword>
<keyword evidence="4" id="KW-0472">Membrane</keyword>
<evidence type="ECO:0000256" key="4">
    <source>
        <dbReference type="SAM" id="Phobius"/>
    </source>
</evidence>
<feature type="domain" description="Clp ATPase C-terminal" evidence="6">
    <location>
        <begin position="735"/>
        <end position="821"/>
    </location>
</feature>
<dbReference type="SUPFAM" id="SSF52540">
    <property type="entry name" value="P-loop containing nucleoside triphosphate hydrolases"/>
    <property type="match status" value="2"/>
</dbReference>
<dbReference type="InterPro" id="IPR001270">
    <property type="entry name" value="ClpA/B"/>
</dbReference>
<dbReference type="Proteomes" id="UP000176666">
    <property type="component" value="Unassembled WGS sequence"/>
</dbReference>
<dbReference type="GO" id="GO:0005524">
    <property type="term" value="F:ATP binding"/>
    <property type="evidence" value="ECO:0007669"/>
    <property type="project" value="UniProtKB-KW"/>
</dbReference>
<name>A0A1F5H067_9BACT</name>
<dbReference type="PANTHER" id="PTHR11638">
    <property type="entry name" value="ATP-DEPENDENT CLP PROTEASE"/>
    <property type="match status" value="1"/>
</dbReference>
<dbReference type="GO" id="GO:0016887">
    <property type="term" value="F:ATP hydrolysis activity"/>
    <property type="evidence" value="ECO:0007669"/>
    <property type="project" value="InterPro"/>
</dbReference>
<keyword evidence="4" id="KW-0812">Transmembrane</keyword>
<evidence type="ECO:0000256" key="1">
    <source>
        <dbReference type="ARBA" id="ARBA00022741"/>
    </source>
</evidence>
<dbReference type="CDD" id="cd19499">
    <property type="entry name" value="RecA-like_ClpB_Hsp104-like"/>
    <property type="match status" value="1"/>
</dbReference>
<dbReference type="PANTHER" id="PTHR11638:SF175">
    <property type="entry name" value="ATP-DEPENDENT CLP PROTEASE, ATP-BINDING SUBUNIT CLPC"/>
    <property type="match status" value="1"/>
</dbReference>
<dbReference type="SMART" id="SM01086">
    <property type="entry name" value="ClpB_D2-small"/>
    <property type="match status" value="1"/>
</dbReference>
<dbReference type="Gene3D" id="3.40.50.300">
    <property type="entry name" value="P-loop containing nucleotide triphosphate hydrolases"/>
    <property type="match status" value="2"/>
</dbReference>
<evidence type="ECO:0000256" key="3">
    <source>
        <dbReference type="ARBA" id="ARBA00023186"/>
    </source>
</evidence>
<dbReference type="Gene3D" id="1.10.8.60">
    <property type="match status" value="2"/>
</dbReference>
<feature type="transmembrane region" description="Helical" evidence="4">
    <location>
        <begin position="102"/>
        <end position="129"/>
    </location>
</feature>
<dbReference type="EMBL" id="MFBJ01000002">
    <property type="protein sequence ID" value="OGD97560.1"/>
    <property type="molecule type" value="Genomic_DNA"/>
</dbReference>
<evidence type="ECO:0000313" key="8">
    <source>
        <dbReference type="Proteomes" id="UP000176666"/>
    </source>
</evidence>
<keyword evidence="1" id="KW-0547">Nucleotide-binding</keyword>
<evidence type="ECO:0000256" key="2">
    <source>
        <dbReference type="ARBA" id="ARBA00022840"/>
    </source>
</evidence>
<dbReference type="InterPro" id="IPR050130">
    <property type="entry name" value="ClpA_ClpB"/>
</dbReference>
<dbReference type="GO" id="GO:0005737">
    <property type="term" value="C:cytoplasm"/>
    <property type="evidence" value="ECO:0007669"/>
    <property type="project" value="TreeGrafter"/>
</dbReference>
<evidence type="ECO:0000313" key="7">
    <source>
        <dbReference type="EMBL" id="OGD97560.1"/>
    </source>
</evidence>